<dbReference type="EMBL" id="KN846961">
    <property type="protein sequence ID" value="KIW63691.1"/>
    <property type="molecule type" value="Genomic_DNA"/>
</dbReference>
<evidence type="ECO:0000256" key="1">
    <source>
        <dbReference type="SAM" id="MobiDB-lite"/>
    </source>
</evidence>
<feature type="compositionally biased region" description="Acidic residues" evidence="1">
    <location>
        <begin position="184"/>
        <end position="196"/>
    </location>
</feature>
<evidence type="ECO:0000313" key="2">
    <source>
        <dbReference type="EMBL" id="KIW63691.1"/>
    </source>
</evidence>
<dbReference type="InterPro" id="IPR011990">
    <property type="entry name" value="TPR-like_helical_dom_sf"/>
</dbReference>
<dbReference type="STRING" id="5601.A0A0D2CF05"/>
<dbReference type="InterPro" id="IPR019734">
    <property type="entry name" value="TPR_rpt"/>
</dbReference>
<feature type="region of interest" description="Disordered" evidence="1">
    <location>
        <begin position="1"/>
        <end position="61"/>
    </location>
</feature>
<evidence type="ECO:0008006" key="4">
    <source>
        <dbReference type="Google" id="ProtNLM"/>
    </source>
</evidence>
<keyword evidence="3" id="KW-1185">Reference proteome</keyword>
<feature type="compositionally biased region" description="Basic and acidic residues" evidence="1">
    <location>
        <begin position="1"/>
        <end position="16"/>
    </location>
</feature>
<dbReference type="InterPro" id="IPR052769">
    <property type="entry name" value="TPR_domain_protein"/>
</dbReference>
<dbReference type="SMART" id="SM00028">
    <property type="entry name" value="TPR"/>
    <property type="match status" value="2"/>
</dbReference>
<protein>
    <recommendedName>
        <fullName evidence="4">Tetratricopeptide repeat protein 1</fullName>
    </recommendedName>
</protein>
<feature type="region of interest" description="Disordered" evidence="1">
    <location>
        <begin position="260"/>
        <end position="284"/>
    </location>
</feature>
<dbReference type="Proteomes" id="UP000054266">
    <property type="component" value="Unassembled WGS sequence"/>
</dbReference>
<proteinExistence type="predicted"/>
<name>A0A0D2CF05_9EURO</name>
<feature type="compositionally biased region" description="Low complexity" evidence="1">
    <location>
        <begin position="27"/>
        <end position="53"/>
    </location>
</feature>
<dbReference type="PANTHER" id="PTHR46014">
    <property type="entry name" value="TETRATRICOPEPTIDE REPEAT PROTEIN 1"/>
    <property type="match status" value="1"/>
</dbReference>
<dbReference type="PANTHER" id="PTHR46014:SF1">
    <property type="entry name" value="TETRATRICOPEPTIDE REPEAT PROTEIN 1"/>
    <property type="match status" value="1"/>
</dbReference>
<reference evidence="2 3" key="1">
    <citation type="submission" date="2015-01" db="EMBL/GenBank/DDBJ databases">
        <title>The Genome Sequence of Capronia semiimmersa CBS27337.</title>
        <authorList>
            <consortium name="The Broad Institute Genomics Platform"/>
            <person name="Cuomo C."/>
            <person name="de Hoog S."/>
            <person name="Gorbushina A."/>
            <person name="Stielow B."/>
            <person name="Teixiera M."/>
            <person name="Abouelleil A."/>
            <person name="Chapman S.B."/>
            <person name="Priest M."/>
            <person name="Young S.K."/>
            <person name="Wortman J."/>
            <person name="Nusbaum C."/>
            <person name="Birren B."/>
        </authorList>
    </citation>
    <scope>NUCLEOTIDE SEQUENCE [LARGE SCALE GENOMIC DNA]</scope>
    <source>
        <strain evidence="2 3">CBS 27337</strain>
    </source>
</reference>
<accession>A0A0D2CF05</accession>
<evidence type="ECO:0000313" key="3">
    <source>
        <dbReference type="Proteomes" id="UP000054266"/>
    </source>
</evidence>
<feature type="region of interest" description="Disordered" evidence="1">
    <location>
        <begin position="138"/>
        <end position="218"/>
    </location>
</feature>
<dbReference type="Gene3D" id="1.25.40.10">
    <property type="entry name" value="Tetratricopeptide repeat domain"/>
    <property type="match status" value="1"/>
</dbReference>
<dbReference type="SUPFAM" id="SSF48452">
    <property type="entry name" value="TPR-like"/>
    <property type="match status" value="1"/>
</dbReference>
<feature type="compositionally biased region" description="Pro residues" evidence="1">
    <location>
        <begin position="17"/>
        <end position="26"/>
    </location>
</feature>
<organism evidence="2 3">
    <name type="scientific">Phialophora macrospora</name>
    <dbReference type="NCBI Taxonomy" id="1851006"/>
    <lineage>
        <taxon>Eukaryota</taxon>
        <taxon>Fungi</taxon>
        <taxon>Dikarya</taxon>
        <taxon>Ascomycota</taxon>
        <taxon>Pezizomycotina</taxon>
        <taxon>Eurotiomycetes</taxon>
        <taxon>Chaetothyriomycetidae</taxon>
        <taxon>Chaetothyriales</taxon>
        <taxon>Herpotrichiellaceae</taxon>
        <taxon>Phialophora</taxon>
    </lineage>
</organism>
<feature type="compositionally biased region" description="Low complexity" evidence="1">
    <location>
        <begin position="274"/>
        <end position="284"/>
    </location>
</feature>
<dbReference type="HOGENOM" id="CLU_058463_1_0_1"/>
<gene>
    <name evidence="2" type="ORF">PV04_08674</name>
</gene>
<dbReference type="AlphaFoldDB" id="A0A0D2CF05"/>
<feature type="region of interest" description="Disordered" evidence="1">
    <location>
        <begin position="372"/>
        <end position="396"/>
    </location>
</feature>
<sequence>MSFKSDGPKTRPERVKPPPGPTPTPPTWSTKAPSRRSSTSSTSSARSFHSALSGRFSPTSETRMVSASNELKAQANTLFARADYVSAISTYDRAMAELPRYLDYEMAVLRSNIAACHLKLEQWKDAVEACEAGLEGLEREMPTKRKTKTKSTTTSKSRSKTKKENPKERGGPGNNVGGKVNSDTESESDEEAESELLDQQNKDDKVVELPSSLDEEDEAKTLAALSLSDARRADITRIRVKLLLRRARSRCKMPEVSTFASLASPSAPPNLDPTSSKTSSGTSSTWSTLSAALEDYTLLHATPAYWAALPSSDRKTVQVALVDLPPRIEAAKQREVSEMMGKLKDLGNTVLKPFGLSTDMFKVSQGEGGGYSLSFDGGGKGSSPEDSGGGRVNRDD</sequence>